<feature type="transmembrane region" description="Helical" evidence="2">
    <location>
        <begin position="247"/>
        <end position="266"/>
    </location>
</feature>
<protein>
    <submittedName>
        <fullName evidence="3">Type II secretion system protein</fullName>
    </submittedName>
</protein>
<feature type="transmembrane region" description="Helical" evidence="2">
    <location>
        <begin position="53"/>
        <end position="83"/>
    </location>
</feature>
<evidence type="ECO:0000256" key="2">
    <source>
        <dbReference type="SAM" id="Phobius"/>
    </source>
</evidence>
<organism evidence="3 4">
    <name type="scientific">Kineococcus radiotolerans (strain ATCC BAA-149 / DSM 14245 / SRS30216)</name>
    <dbReference type="NCBI Taxonomy" id="266940"/>
    <lineage>
        <taxon>Bacteria</taxon>
        <taxon>Bacillati</taxon>
        <taxon>Actinomycetota</taxon>
        <taxon>Actinomycetes</taxon>
        <taxon>Kineosporiales</taxon>
        <taxon>Kineosporiaceae</taxon>
        <taxon>Kineococcus</taxon>
    </lineage>
</organism>
<geneLocation type="plasmid" evidence="3 4">
    <name>pKRAD01</name>
</geneLocation>
<feature type="compositionally biased region" description="Low complexity" evidence="1">
    <location>
        <begin position="328"/>
        <end position="348"/>
    </location>
</feature>
<dbReference type="OrthoDB" id="5243396at2"/>
<keyword evidence="3" id="KW-0614">Plasmid</keyword>
<sequence>MIDQTFLLVTLAGLVFGLGVVLLVLALRGQGAGVRPPRALQLGHWPRETRIRWGVAVAGGLLTLLITRWITVALAIAVIAVMWPRLFGGARSQARQIRKLEALASWVESLRDTISTGQALPEALPASALTAAPEIAEPLANLLDRMRARQSLDQALLLLADDLDDPEADSVIGALAMNARVQGKRLNVVLTSLAESARKQLTIRREIEAGRASMRRGVTFVIITTCTLVIGMTVFNRDYVEPYSTVTGQIVLAIVIGLFTAGLFWLRRLADFETRRRFLVTPQTTSQAAAQSLQPVPSAQSGERADVRGAGEVDVASSLDLPSAPTLAPAGVTSAPTSASTSASGGTR</sequence>
<keyword evidence="2" id="KW-1133">Transmembrane helix</keyword>
<keyword evidence="4" id="KW-1185">Reference proteome</keyword>
<keyword evidence="2" id="KW-0472">Membrane</keyword>
<gene>
    <name evidence="3" type="ordered locus">Krad_4645</name>
</gene>
<dbReference type="KEGG" id="kra:Krad_4645"/>
<feature type="transmembrane region" description="Helical" evidence="2">
    <location>
        <begin position="217"/>
        <end position="235"/>
    </location>
</feature>
<proteinExistence type="predicted"/>
<dbReference type="RefSeq" id="WP_012001918.1">
    <property type="nucleotide sequence ID" value="NC_009806.1"/>
</dbReference>
<accession>A6WH15</accession>
<feature type="region of interest" description="Disordered" evidence="1">
    <location>
        <begin position="321"/>
        <end position="348"/>
    </location>
</feature>
<keyword evidence="2" id="KW-0812">Transmembrane</keyword>
<dbReference type="HOGENOM" id="CLU_068419_0_0_11"/>
<dbReference type="AlphaFoldDB" id="A6WH15"/>
<dbReference type="EMBL" id="CP000751">
    <property type="protein sequence ID" value="ABS06104.1"/>
    <property type="molecule type" value="Genomic_DNA"/>
</dbReference>
<reference evidence="4" key="1">
    <citation type="journal article" date="2008" name="PLoS ONE">
        <title>Survival in nuclear waste, extreme resistance, and potential applications gleaned from the genome sequence of Kineococcus radiotolerans SRS30216.</title>
        <authorList>
            <person name="Bagwell C.E."/>
            <person name="Bhat S."/>
            <person name="Hawkins G.M."/>
            <person name="Smith B.W."/>
            <person name="Biswas T."/>
            <person name="Hoover T.R."/>
            <person name="Saunders E."/>
            <person name="Han C.S."/>
            <person name="Tsodikov O.V."/>
            <person name="Shimkets L.J."/>
        </authorList>
    </citation>
    <scope>NUCLEOTIDE SEQUENCE [LARGE SCALE GENOMIC DNA]</scope>
    <source>
        <strain evidence="4">ATCC BAA-149 / DSM 14245 / SRS30216</strain>
    </source>
</reference>
<evidence type="ECO:0000313" key="3">
    <source>
        <dbReference type="EMBL" id="ABS06104.1"/>
    </source>
</evidence>
<dbReference type="Proteomes" id="UP000001116">
    <property type="component" value="Plasmid pKRAD01"/>
</dbReference>
<name>A6WH15_KINRD</name>
<dbReference type="PANTHER" id="PTHR35007:SF3">
    <property type="entry name" value="POSSIBLE CONSERVED ALANINE RICH MEMBRANE PROTEIN"/>
    <property type="match status" value="1"/>
</dbReference>
<evidence type="ECO:0000313" key="4">
    <source>
        <dbReference type="Proteomes" id="UP000001116"/>
    </source>
</evidence>
<dbReference type="PANTHER" id="PTHR35007">
    <property type="entry name" value="INTEGRAL MEMBRANE PROTEIN-RELATED"/>
    <property type="match status" value="1"/>
</dbReference>
<evidence type="ECO:0000256" key="1">
    <source>
        <dbReference type="SAM" id="MobiDB-lite"/>
    </source>
</evidence>